<keyword evidence="3" id="KW-0862">Zinc</keyword>
<feature type="domain" description="Zinc finger DksA/TraR C4-type" evidence="5">
    <location>
        <begin position="82"/>
        <end position="111"/>
    </location>
</feature>
<evidence type="ECO:0000259" key="5">
    <source>
        <dbReference type="Pfam" id="PF01258"/>
    </source>
</evidence>
<dbReference type="Pfam" id="PF01258">
    <property type="entry name" value="zf-dskA_traR"/>
    <property type="match status" value="1"/>
</dbReference>
<dbReference type="EMBL" id="JBHUDD010000152">
    <property type="protein sequence ID" value="MFD1511069.1"/>
    <property type="molecule type" value="Genomic_DNA"/>
</dbReference>
<accession>A0ABW4EMP4</accession>
<organism evidence="6 7">
    <name type="scientific">Lacimonas salitolerans</name>
    <dbReference type="NCBI Taxonomy" id="1323750"/>
    <lineage>
        <taxon>Bacteria</taxon>
        <taxon>Pseudomonadati</taxon>
        <taxon>Pseudomonadota</taxon>
        <taxon>Alphaproteobacteria</taxon>
        <taxon>Rhodobacterales</taxon>
        <taxon>Paracoccaceae</taxon>
        <taxon>Lacimonas</taxon>
    </lineage>
</organism>
<evidence type="ECO:0000256" key="3">
    <source>
        <dbReference type="ARBA" id="ARBA00022833"/>
    </source>
</evidence>
<keyword evidence="2" id="KW-0863">Zinc-finger</keyword>
<evidence type="ECO:0000256" key="1">
    <source>
        <dbReference type="ARBA" id="ARBA00022723"/>
    </source>
</evidence>
<evidence type="ECO:0000256" key="4">
    <source>
        <dbReference type="PROSITE-ProRule" id="PRU00510"/>
    </source>
</evidence>
<dbReference type="SUPFAM" id="SSF57716">
    <property type="entry name" value="Glucocorticoid receptor-like (DNA-binding domain)"/>
    <property type="match status" value="1"/>
</dbReference>
<comment type="caution">
    <text evidence="6">The sequence shown here is derived from an EMBL/GenBank/DDBJ whole genome shotgun (WGS) entry which is preliminary data.</text>
</comment>
<feature type="zinc finger region" description="dksA C4-type" evidence="4">
    <location>
        <begin position="85"/>
        <end position="109"/>
    </location>
</feature>
<dbReference type="Gene3D" id="1.20.120.910">
    <property type="entry name" value="DksA, coiled-coil domain"/>
    <property type="match status" value="1"/>
</dbReference>
<keyword evidence="1" id="KW-0479">Metal-binding</keyword>
<dbReference type="Proteomes" id="UP001597186">
    <property type="component" value="Unassembled WGS sequence"/>
</dbReference>
<sequence>MDDATLARHRSQLEQRLAEVEAADDLGRSSQDVVTLDQQAVGRLSRQDALMNQSMAKATQARRDTEARRIRMALRRIDDDEFGYCTDCGERISDKRLSLDATTPNCITCAQG</sequence>
<evidence type="ECO:0000313" key="6">
    <source>
        <dbReference type="EMBL" id="MFD1511069.1"/>
    </source>
</evidence>
<reference evidence="7" key="1">
    <citation type="journal article" date="2019" name="Int. J. Syst. Evol. Microbiol.">
        <title>The Global Catalogue of Microorganisms (GCM) 10K type strain sequencing project: providing services to taxonomists for standard genome sequencing and annotation.</title>
        <authorList>
            <consortium name="The Broad Institute Genomics Platform"/>
            <consortium name="The Broad Institute Genome Sequencing Center for Infectious Disease"/>
            <person name="Wu L."/>
            <person name="Ma J."/>
        </authorList>
    </citation>
    <scope>NUCLEOTIDE SEQUENCE [LARGE SCALE GENOMIC DNA]</scope>
    <source>
        <strain evidence="7">CGMCC 1.12477</strain>
    </source>
</reference>
<name>A0ABW4EMP4_9RHOB</name>
<keyword evidence="7" id="KW-1185">Reference proteome</keyword>
<protein>
    <submittedName>
        <fullName evidence="6">TraR/DksA family transcriptional regulator</fullName>
    </submittedName>
</protein>
<dbReference type="PROSITE" id="PS51128">
    <property type="entry name" value="ZF_DKSA_2"/>
    <property type="match status" value="1"/>
</dbReference>
<dbReference type="InterPro" id="IPR000962">
    <property type="entry name" value="Znf_DskA_TraR"/>
</dbReference>
<proteinExistence type="predicted"/>
<evidence type="ECO:0000313" key="7">
    <source>
        <dbReference type="Proteomes" id="UP001597186"/>
    </source>
</evidence>
<gene>
    <name evidence="6" type="ORF">ACFTOW_16935</name>
</gene>
<dbReference type="RefSeq" id="WP_379917889.1">
    <property type="nucleotide sequence ID" value="NZ_JBHUDD010000152.1"/>
</dbReference>
<evidence type="ECO:0000256" key="2">
    <source>
        <dbReference type="ARBA" id="ARBA00022771"/>
    </source>
</evidence>